<protein>
    <submittedName>
        <fullName evidence="4">Glycosyltransferase</fullName>
    </submittedName>
</protein>
<dbReference type="Pfam" id="PF13439">
    <property type="entry name" value="Glyco_transf_4"/>
    <property type="match status" value="1"/>
</dbReference>
<dbReference type="PANTHER" id="PTHR46401">
    <property type="entry name" value="GLYCOSYLTRANSFERASE WBBK-RELATED"/>
    <property type="match status" value="1"/>
</dbReference>
<dbReference type="SUPFAM" id="SSF53756">
    <property type="entry name" value="UDP-Glycosyltransferase/glycogen phosphorylase"/>
    <property type="match status" value="1"/>
</dbReference>
<proteinExistence type="predicted"/>
<dbReference type="EMBL" id="CADCTB010000207">
    <property type="protein sequence ID" value="CAA9272904.1"/>
    <property type="molecule type" value="Genomic_DNA"/>
</dbReference>
<feature type="domain" description="Glycosyltransferase subfamily 4-like N-terminal" evidence="3">
    <location>
        <begin position="24"/>
        <end position="224"/>
    </location>
</feature>
<reference evidence="4" key="1">
    <citation type="submission" date="2020-02" db="EMBL/GenBank/DDBJ databases">
        <authorList>
            <person name="Meier V. D."/>
        </authorList>
    </citation>
    <scope>NUCLEOTIDE SEQUENCE</scope>
    <source>
        <strain evidence="4">AVDCRST_MAG10</strain>
    </source>
</reference>
<keyword evidence="1" id="KW-0328">Glycosyltransferase</keyword>
<accession>A0A6J4JCT4</accession>
<dbReference type="Gene3D" id="3.40.50.2000">
    <property type="entry name" value="Glycogen Phosphorylase B"/>
    <property type="match status" value="2"/>
</dbReference>
<dbReference type="GO" id="GO:0016757">
    <property type="term" value="F:glycosyltransferase activity"/>
    <property type="evidence" value="ECO:0007669"/>
    <property type="project" value="UniProtKB-KW"/>
</dbReference>
<dbReference type="AlphaFoldDB" id="A0A6J4JCT4"/>
<dbReference type="Pfam" id="PF13692">
    <property type="entry name" value="Glyco_trans_1_4"/>
    <property type="match status" value="1"/>
</dbReference>
<evidence type="ECO:0000313" key="4">
    <source>
        <dbReference type="EMBL" id="CAA9272904.1"/>
    </source>
</evidence>
<gene>
    <name evidence="4" type="ORF">AVDCRST_MAG10-3390</name>
</gene>
<dbReference type="GO" id="GO:0009103">
    <property type="term" value="P:lipopolysaccharide biosynthetic process"/>
    <property type="evidence" value="ECO:0007669"/>
    <property type="project" value="TreeGrafter"/>
</dbReference>
<evidence type="ECO:0000259" key="3">
    <source>
        <dbReference type="Pfam" id="PF13439"/>
    </source>
</evidence>
<dbReference type="CDD" id="cd03801">
    <property type="entry name" value="GT4_PimA-like"/>
    <property type="match status" value="1"/>
</dbReference>
<organism evidence="4">
    <name type="scientific">uncultured Acidimicrobiales bacterium</name>
    <dbReference type="NCBI Taxonomy" id="310071"/>
    <lineage>
        <taxon>Bacteria</taxon>
        <taxon>Bacillati</taxon>
        <taxon>Actinomycetota</taxon>
        <taxon>Acidimicrobiia</taxon>
        <taxon>Acidimicrobiales</taxon>
        <taxon>environmental samples</taxon>
    </lineage>
</organism>
<evidence type="ECO:0000256" key="2">
    <source>
        <dbReference type="ARBA" id="ARBA00022679"/>
    </source>
</evidence>
<name>A0A6J4JCT4_9ACTN</name>
<keyword evidence="2 4" id="KW-0808">Transferase</keyword>
<evidence type="ECO:0000256" key="1">
    <source>
        <dbReference type="ARBA" id="ARBA00022676"/>
    </source>
</evidence>
<dbReference type="InterPro" id="IPR028098">
    <property type="entry name" value="Glyco_trans_4-like_N"/>
</dbReference>
<dbReference type="PANTHER" id="PTHR46401:SF2">
    <property type="entry name" value="GLYCOSYLTRANSFERASE WBBK-RELATED"/>
    <property type="match status" value="1"/>
</dbReference>
<sequence>MPEPADPEALRVALLAYRGNPHSGGQGVYAHYLTRELLALGHTVEVFSGPPYPRLAPGVPVVEVPSLDLYRPEDPFRTPALGEFRDLIDVAEFATMCAAGFPEPLTFSLRARRALRTRRGDFDVVHDNQCLGYGILGIARDGLPVVGTIHHPITVDRALELSHAEGWRRQMSVRRWYGFVRMQKRVARRIPRVLTVSESSAGDIAAQMGVRRDRMSVVPVGVDTGLFRPLPHVARVPGRLMTTASADVPLKGLVPLLEALAKVRTERHAELVVVGQPRDGSLVPATIERLGLEGAVTIAGVVDNLRMIELYAEAEVAVVPSLYEGFSLPAVEAMACGLPLVTTTGGALPEVVGAEGECALLVPPNDPGALATAIVRALDDADLRARLGAAGRERVLQRFTWRATAEATVDVYRQVI</sequence>